<dbReference type="Gene3D" id="3.40.50.1220">
    <property type="entry name" value="TPP-binding domain"/>
    <property type="match status" value="1"/>
</dbReference>
<dbReference type="AlphaFoldDB" id="A0A518RE29"/>
<dbReference type="KEGG" id="ssua:FPZ54_06635"/>
<dbReference type="InterPro" id="IPR029035">
    <property type="entry name" value="DHS-like_NAD/FAD-binding_dom"/>
</dbReference>
<protein>
    <submittedName>
        <fullName evidence="1">Uncharacterized protein</fullName>
    </submittedName>
</protein>
<dbReference type="Proteomes" id="UP000318055">
    <property type="component" value="Chromosome"/>
</dbReference>
<evidence type="ECO:0000313" key="1">
    <source>
        <dbReference type="EMBL" id="QDX25725.1"/>
    </source>
</evidence>
<dbReference type="EMBL" id="CP042239">
    <property type="protein sequence ID" value="QDX25725.1"/>
    <property type="molecule type" value="Genomic_DNA"/>
</dbReference>
<dbReference type="OrthoDB" id="5509947at2"/>
<dbReference type="Pfam" id="PF13289">
    <property type="entry name" value="SIR2_2"/>
    <property type="match status" value="1"/>
</dbReference>
<name>A0A518RE29_9SPHN</name>
<dbReference type="SUPFAM" id="SSF52467">
    <property type="entry name" value="DHS-like NAD/FAD-binding domain"/>
    <property type="match status" value="1"/>
</dbReference>
<evidence type="ECO:0000313" key="2">
    <source>
        <dbReference type="Proteomes" id="UP000318055"/>
    </source>
</evidence>
<reference evidence="1 2" key="1">
    <citation type="submission" date="2019-07" db="EMBL/GenBank/DDBJ databases">
        <title>Sphingomonas alkalisoli sp. nov., isolated from rhizosphere soil of Suaedae salsa.</title>
        <authorList>
            <person name="Zhang H."/>
            <person name="Xu L."/>
            <person name="Zhang J.-X."/>
            <person name="Sun J.-Q."/>
        </authorList>
    </citation>
    <scope>NUCLEOTIDE SEQUENCE [LARGE SCALE GENOMIC DNA]</scope>
    <source>
        <strain evidence="1 2">XS-10</strain>
    </source>
</reference>
<proteinExistence type="predicted"/>
<gene>
    <name evidence="1" type="ORF">FPZ54_06635</name>
</gene>
<organism evidence="1 2">
    <name type="scientific">Sphingomonas suaedae</name>
    <dbReference type="NCBI Taxonomy" id="2599297"/>
    <lineage>
        <taxon>Bacteria</taxon>
        <taxon>Pseudomonadati</taxon>
        <taxon>Pseudomonadota</taxon>
        <taxon>Alphaproteobacteria</taxon>
        <taxon>Sphingomonadales</taxon>
        <taxon>Sphingomonadaceae</taxon>
        <taxon>Sphingomonas</taxon>
    </lineage>
</organism>
<accession>A0A518RE29</accession>
<keyword evidence="2" id="KW-1185">Reference proteome</keyword>
<dbReference type="RefSeq" id="WP_145845899.1">
    <property type="nucleotide sequence ID" value="NZ_CP042239.1"/>
</dbReference>
<sequence>MGLLANDAITQLSFSIYENRGVFALLLGSGLSRAAEIPTGWEITLDLVRRVGEARGAEAQTDWAQWYREETGEEPNYSTLLEELASSPEERRSILHSYIEPTEQDREEGRKIPTAAHRAVAQLVRTGHLRVIITTNFDRLMENALREVGVEPTIVASIDALHGAEPITHSTCYILKLHGDYKDARILNTDEELRGYPVQYDALLDRIFDEFGLVVCGWSGEWDHALRAAMLRTPNRRYSLFWATRGRIGSGAQELIDHRRARVIEIGDADTFFTSVAQRVETLEKSRRQNPRSIELLVGTTKRYLAKPEYRIQLDELFVDECKRLIEVLDSGDFAPHGSITSADIVSRVQRYEAATEALALMAGTLGRWGDGTELPLVLDLLQTIRSHAGQIGNGLTAWIELRSYPAVLIFTSYGIGLTRASRWSALHGLLTASMPKPYRESEPAVRVLFLSAWAGGENNFWQHLEGLDRRKTALSDHLRDVFENWSKSFVGMVPDFELLFERFEVLASIASLDTVETEALKQTLADASRRDFVWMPVGRSAWHTDTRERLFKELESEPIRQALLEAGFARGSSEHYASVLTNYNRMASRISW</sequence>